<keyword evidence="6" id="KW-0472">Membrane</keyword>
<keyword evidence="6" id="KW-0812">Transmembrane</keyword>
<dbReference type="GO" id="GO:0004177">
    <property type="term" value="F:aminopeptidase activity"/>
    <property type="evidence" value="ECO:0007669"/>
    <property type="project" value="TreeGrafter"/>
</dbReference>
<dbReference type="AlphaFoldDB" id="X1B167"/>
<comment type="cofactor">
    <cofactor evidence="1">
        <name>Mn(2+)</name>
        <dbReference type="ChEBI" id="CHEBI:29035"/>
    </cofactor>
</comment>
<feature type="non-terminal residue" evidence="8">
    <location>
        <position position="1"/>
    </location>
</feature>
<name>X1B167_9ZZZZ</name>
<dbReference type="GO" id="GO:0046872">
    <property type="term" value="F:metal ion binding"/>
    <property type="evidence" value="ECO:0007669"/>
    <property type="project" value="UniProtKB-KW"/>
</dbReference>
<keyword evidence="3" id="KW-0479">Metal-binding</keyword>
<dbReference type="Pfam" id="PF00557">
    <property type="entry name" value="Peptidase_M24"/>
    <property type="match status" value="1"/>
</dbReference>
<dbReference type="GO" id="GO:0006508">
    <property type="term" value="P:proteolysis"/>
    <property type="evidence" value="ECO:0007669"/>
    <property type="project" value="TreeGrafter"/>
</dbReference>
<organism evidence="8">
    <name type="scientific">marine sediment metagenome</name>
    <dbReference type="NCBI Taxonomy" id="412755"/>
    <lineage>
        <taxon>unclassified sequences</taxon>
        <taxon>metagenomes</taxon>
        <taxon>ecological metagenomes</taxon>
    </lineage>
</organism>
<accession>X1B167</accession>
<gene>
    <name evidence="8" type="ORF">S01H4_25111</name>
</gene>
<dbReference type="GO" id="GO:0005829">
    <property type="term" value="C:cytosol"/>
    <property type="evidence" value="ECO:0007669"/>
    <property type="project" value="TreeGrafter"/>
</dbReference>
<keyword evidence="4" id="KW-0378">Hydrolase</keyword>
<evidence type="ECO:0000256" key="1">
    <source>
        <dbReference type="ARBA" id="ARBA00001936"/>
    </source>
</evidence>
<dbReference type="PANTHER" id="PTHR43226:SF4">
    <property type="entry name" value="XAA-PRO AMINOPEPTIDASE 3"/>
    <property type="match status" value="1"/>
</dbReference>
<comment type="caution">
    <text evidence="8">The sequence shown here is derived from an EMBL/GenBank/DDBJ whole genome shotgun (WGS) entry which is preliminary data.</text>
</comment>
<dbReference type="InterPro" id="IPR052433">
    <property type="entry name" value="X-Pro_dipept-like"/>
</dbReference>
<evidence type="ECO:0000256" key="4">
    <source>
        <dbReference type="ARBA" id="ARBA00022801"/>
    </source>
</evidence>
<comment type="similarity">
    <text evidence="2">Belongs to the peptidase M24B family.</text>
</comment>
<evidence type="ECO:0000313" key="8">
    <source>
        <dbReference type="EMBL" id="GAG89449.1"/>
    </source>
</evidence>
<dbReference type="SUPFAM" id="SSF55920">
    <property type="entry name" value="Creatinase/aminopeptidase"/>
    <property type="match status" value="1"/>
</dbReference>
<feature type="transmembrane region" description="Helical" evidence="6">
    <location>
        <begin position="85"/>
        <end position="104"/>
    </location>
</feature>
<dbReference type="PANTHER" id="PTHR43226">
    <property type="entry name" value="XAA-PRO AMINOPEPTIDASE 3"/>
    <property type="match status" value="1"/>
</dbReference>
<keyword evidence="6" id="KW-1133">Transmembrane helix</keyword>
<evidence type="ECO:0000256" key="3">
    <source>
        <dbReference type="ARBA" id="ARBA00022723"/>
    </source>
</evidence>
<reference evidence="8" key="1">
    <citation type="journal article" date="2014" name="Front. Microbiol.">
        <title>High frequency of phylogenetically diverse reductive dehalogenase-homologous genes in deep subseafloor sedimentary metagenomes.</title>
        <authorList>
            <person name="Kawai M."/>
            <person name="Futagami T."/>
            <person name="Toyoda A."/>
            <person name="Takaki Y."/>
            <person name="Nishi S."/>
            <person name="Hori S."/>
            <person name="Arai W."/>
            <person name="Tsubouchi T."/>
            <person name="Morono Y."/>
            <person name="Uchiyama I."/>
            <person name="Ito T."/>
            <person name="Fujiyama A."/>
            <person name="Inagaki F."/>
            <person name="Takami H."/>
        </authorList>
    </citation>
    <scope>NUCLEOTIDE SEQUENCE</scope>
    <source>
        <strain evidence="8">Expedition CK06-06</strain>
    </source>
</reference>
<dbReference type="Gene3D" id="3.90.230.10">
    <property type="entry name" value="Creatinase/methionine aminopeptidase superfamily"/>
    <property type="match status" value="1"/>
</dbReference>
<dbReference type="InterPro" id="IPR000994">
    <property type="entry name" value="Pept_M24"/>
</dbReference>
<evidence type="ECO:0000256" key="6">
    <source>
        <dbReference type="SAM" id="Phobius"/>
    </source>
</evidence>
<sequence>NKSLHLMAAEIIGSGLKDLGLMKGNIKEAVNQGAHALFFPHGLGHMMGLDVHDMEGLGEDYVGYNEEVKRSDQFGLAFLRLGKKLGMGFVITIEPGIYFIPALINQWKSEKKFMDFINYDKVETYKDFGGIRIEDDILVTATGYRVLGKPIPKTVEEVEGIIVGY</sequence>
<evidence type="ECO:0000256" key="2">
    <source>
        <dbReference type="ARBA" id="ARBA00008766"/>
    </source>
</evidence>
<dbReference type="EMBL" id="BART01011903">
    <property type="protein sequence ID" value="GAG89449.1"/>
    <property type="molecule type" value="Genomic_DNA"/>
</dbReference>
<evidence type="ECO:0000256" key="5">
    <source>
        <dbReference type="ARBA" id="ARBA00023211"/>
    </source>
</evidence>
<keyword evidence="5" id="KW-0464">Manganese</keyword>
<evidence type="ECO:0000259" key="7">
    <source>
        <dbReference type="Pfam" id="PF00557"/>
    </source>
</evidence>
<proteinExistence type="inferred from homology"/>
<feature type="domain" description="Peptidase M24" evidence="7">
    <location>
        <begin position="25"/>
        <end position="141"/>
    </location>
</feature>
<protein>
    <recommendedName>
        <fullName evidence="7">Peptidase M24 domain-containing protein</fullName>
    </recommendedName>
</protein>
<dbReference type="InterPro" id="IPR036005">
    <property type="entry name" value="Creatinase/aminopeptidase-like"/>
</dbReference>